<organism evidence="1 2">
    <name type="scientific">Entomophthora muscae</name>
    <dbReference type="NCBI Taxonomy" id="34485"/>
    <lineage>
        <taxon>Eukaryota</taxon>
        <taxon>Fungi</taxon>
        <taxon>Fungi incertae sedis</taxon>
        <taxon>Zoopagomycota</taxon>
        <taxon>Entomophthoromycotina</taxon>
        <taxon>Entomophthoromycetes</taxon>
        <taxon>Entomophthorales</taxon>
        <taxon>Entomophthoraceae</taxon>
        <taxon>Entomophthora</taxon>
    </lineage>
</organism>
<evidence type="ECO:0000313" key="1">
    <source>
        <dbReference type="EMBL" id="KAJ9083584.1"/>
    </source>
</evidence>
<accession>A0ACC2U9L6</accession>
<dbReference type="EMBL" id="QTSX02000971">
    <property type="protein sequence ID" value="KAJ9083584.1"/>
    <property type="molecule type" value="Genomic_DNA"/>
</dbReference>
<comment type="caution">
    <text evidence="1">The sequence shown here is derived from an EMBL/GenBank/DDBJ whole genome shotgun (WGS) entry which is preliminary data.</text>
</comment>
<reference evidence="1" key="1">
    <citation type="submission" date="2022-04" db="EMBL/GenBank/DDBJ databases">
        <title>Genome of the entomopathogenic fungus Entomophthora muscae.</title>
        <authorList>
            <person name="Elya C."/>
            <person name="Lovett B.R."/>
            <person name="Lee E."/>
            <person name="Macias A.M."/>
            <person name="Hajek A.E."/>
            <person name="De Bivort B.L."/>
            <person name="Kasson M.T."/>
            <person name="De Fine Licht H.H."/>
            <person name="Stajich J.E."/>
        </authorList>
    </citation>
    <scope>NUCLEOTIDE SEQUENCE</scope>
    <source>
        <strain evidence="1">Berkeley</strain>
    </source>
</reference>
<evidence type="ECO:0000313" key="2">
    <source>
        <dbReference type="Proteomes" id="UP001165960"/>
    </source>
</evidence>
<sequence>MATVDIFSVNMGAVAVQWELGNRGRHWFGGDGWLHVYLVDRKEVVFISEQVGLGNVPRAFSVVSGFPGSSGQEILGYYVVSGVVPVLRL</sequence>
<dbReference type="Proteomes" id="UP001165960">
    <property type="component" value="Unassembled WGS sequence"/>
</dbReference>
<keyword evidence="2" id="KW-1185">Reference proteome</keyword>
<protein>
    <submittedName>
        <fullName evidence="1">Uncharacterized protein</fullName>
    </submittedName>
</protein>
<name>A0ACC2U9L6_9FUNG</name>
<gene>
    <name evidence="1" type="ORF">DSO57_1033327</name>
</gene>
<proteinExistence type="predicted"/>